<name>A0A8D0Q188_PIG</name>
<keyword evidence="1" id="KW-0472">Membrane</keyword>
<feature type="transmembrane region" description="Helical" evidence="1">
    <location>
        <begin position="15"/>
        <end position="36"/>
    </location>
</feature>
<keyword evidence="1" id="KW-1133">Transmembrane helix</keyword>
<organism evidence="2 3">
    <name type="scientific">Sus scrofa</name>
    <name type="common">Pig</name>
    <dbReference type="NCBI Taxonomy" id="9823"/>
    <lineage>
        <taxon>Eukaryota</taxon>
        <taxon>Metazoa</taxon>
        <taxon>Chordata</taxon>
        <taxon>Craniata</taxon>
        <taxon>Vertebrata</taxon>
        <taxon>Euteleostomi</taxon>
        <taxon>Mammalia</taxon>
        <taxon>Eutheria</taxon>
        <taxon>Laurasiatheria</taxon>
        <taxon>Artiodactyla</taxon>
        <taxon>Suina</taxon>
        <taxon>Suidae</taxon>
        <taxon>Sus</taxon>
    </lineage>
</organism>
<evidence type="ECO:0000256" key="1">
    <source>
        <dbReference type="SAM" id="Phobius"/>
    </source>
</evidence>
<feature type="transmembrane region" description="Helical" evidence="1">
    <location>
        <begin position="48"/>
        <end position="69"/>
    </location>
</feature>
<sequence>MVSFSMQKLSIMSQLFIFVVITLGGGSEKILLWFMSESVWPMFSSKSLIVSGLIFRSLIHFEFIFVYGIRKSSSFILLHVDVQFSHHLLKGLSFLHCIFFPPLELCLCV</sequence>
<dbReference type="AlphaFoldDB" id="A0A8D0Q188"/>
<protein>
    <submittedName>
        <fullName evidence="2">Uncharacterized protein</fullName>
    </submittedName>
</protein>
<keyword evidence="1" id="KW-0812">Transmembrane</keyword>
<evidence type="ECO:0000313" key="2">
    <source>
        <dbReference type="Ensembl" id="ENSSSCP00015040019.1"/>
    </source>
</evidence>
<dbReference type="Proteomes" id="UP000694726">
    <property type="component" value="Unplaced"/>
</dbReference>
<evidence type="ECO:0000313" key="3">
    <source>
        <dbReference type="Proteomes" id="UP000694726"/>
    </source>
</evidence>
<accession>A0A8D0Q188</accession>
<proteinExistence type="predicted"/>
<reference evidence="2" key="1">
    <citation type="submission" date="2025-08" db="UniProtKB">
        <authorList>
            <consortium name="Ensembl"/>
        </authorList>
    </citation>
    <scope>IDENTIFICATION</scope>
</reference>
<dbReference type="Ensembl" id="ENSSSCT00015097353.1">
    <property type="protein sequence ID" value="ENSSSCP00015040019.1"/>
    <property type="gene ID" value="ENSSSCG00015072582.1"/>
</dbReference>